<gene>
    <name evidence="4" type="ORF">GLV84_00250</name>
</gene>
<evidence type="ECO:0000256" key="1">
    <source>
        <dbReference type="ARBA" id="ARBA00006739"/>
    </source>
</evidence>
<dbReference type="InterPro" id="IPR044081">
    <property type="entry name" value="DUF5776"/>
</dbReference>
<dbReference type="Pfam" id="PF00535">
    <property type="entry name" value="Glycos_transf_2"/>
    <property type="match status" value="1"/>
</dbReference>
<evidence type="ECO:0000259" key="3">
    <source>
        <dbReference type="Pfam" id="PF19087"/>
    </source>
</evidence>
<evidence type="ECO:0000259" key="2">
    <source>
        <dbReference type="Pfam" id="PF00535"/>
    </source>
</evidence>
<proteinExistence type="inferred from homology"/>
<dbReference type="InterPro" id="IPR029044">
    <property type="entry name" value="Nucleotide-diphossugar_trans"/>
</dbReference>
<dbReference type="Pfam" id="PF19087">
    <property type="entry name" value="DUF5776"/>
    <property type="match status" value="2"/>
</dbReference>
<dbReference type="GO" id="GO:0016758">
    <property type="term" value="F:hexosyltransferase activity"/>
    <property type="evidence" value="ECO:0007669"/>
    <property type="project" value="UniProtKB-ARBA"/>
</dbReference>
<evidence type="ECO:0000313" key="5">
    <source>
        <dbReference type="Proteomes" id="UP000646308"/>
    </source>
</evidence>
<feature type="domain" description="DUF5776" evidence="3">
    <location>
        <begin position="559"/>
        <end position="625"/>
    </location>
</feature>
<dbReference type="SUPFAM" id="SSF53448">
    <property type="entry name" value="Nucleotide-diphospho-sugar transferases"/>
    <property type="match status" value="1"/>
</dbReference>
<sequence length="628" mass="72665">MKIVGENVGKLISVIIPVYNKASFLERCIESLVHLKNHASVEAIFVDDCSTDGSLEIIKRYESKYEMIRCVELSENTGGPAVPRNIGMEQAQGEYLTFLDADDWLDHEYFTEFVERVKIDDSDIGFGRTFKHTDKSISQVARFQSYDNLSGLIPYEIEKVFRAVGPPGKIFKKALIENHKLEFKHWKYGEDKLFFIELISKAASATMTTLPVYHVNRYSQNISLVKSTTPFEKAKINYSLLKEVINLNIPYIAKMYAVSRFMELDFMSRFFFTKTFNKAPNKNDFYELFKKACDLIEETGIPMDALFTIEKYKVAYQFFKENQIYEFENFVKTLVEDDTFSRYIENGIVHIDTSNRVFPTIEVLCYPVYQGTQISNGEKFEVIEVFKPESVSIRGVRAVEVRNDINEMVIPYSLKGNKIYIPSEALQFHTEIPFNIAIDYLKYDTEMVFATYPSTQTENVMKRKAFKVEFSPLDSIKIGDKRYFKHAPEKVVVLKKIKLYQDVDFNTMISVVEPGTFFKIKGVTNSSNGIPRLETIDGHILTANIDFIEPLQSVDATVYMTERPQFVEVIKRCKLYTDRSFKNEPIRSIKVGERFEVETLIYTSNHTPRIKTINGEYLTANKNFVKEV</sequence>
<name>A0AAW9YY56_9STAP</name>
<comment type="caution">
    <text evidence="4">The sequence shown here is derived from an EMBL/GenBank/DDBJ whole genome shotgun (WGS) entry which is preliminary data.</text>
</comment>
<dbReference type="PANTHER" id="PTHR22916">
    <property type="entry name" value="GLYCOSYLTRANSFERASE"/>
    <property type="match status" value="1"/>
</dbReference>
<evidence type="ECO:0000313" key="4">
    <source>
        <dbReference type="EMBL" id="NJI01317.1"/>
    </source>
</evidence>
<dbReference type="Gene3D" id="3.90.550.10">
    <property type="entry name" value="Spore Coat Polysaccharide Biosynthesis Protein SpsA, Chain A"/>
    <property type="match status" value="1"/>
</dbReference>
<dbReference type="CDD" id="cd00761">
    <property type="entry name" value="Glyco_tranf_GTA_type"/>
    <property type="match status" value="1"/>
</dbReference>
<dbReference type="Proteomes" id="UP000646308">
    <property type="component" value="Unassembled WGS sequence"/>
</dbReference>
<dbReference type="EMBL" id="WMFL01000009">
    <property type="protein sequence ID" value="NJI01317.1"/>
    <property type="molecule type" value="Genomic_DNA"/>
</dbReference>
<protein>
    <submittedName>
        <fullName evidence="4">Glycosyltransferase</fullName>
    </submittedName>
</protein>
<comment type="similarity">
    <text evidence="1">Belongs to the glycosyltransferase 2 family.</text>
</comment>
<accession>A0AAW9YY56</accession>
<organism evidence="4 5">
    <name type="scientific">Staphylococcus agnetis</name>
    <dbReference type="NCBI Taxonomy" id="985762"/>
    <lineage>
        <taxon>Bacteria</taxon>
        <taxon>Bacillati</taxon>
        <taxon>Bacillota</taxon>
        <taxon>Bacilli</taxon>
        <taxon>Bacillales</taxon>
        <taxon>Staphylococcaceae</taxon>
        <taxon>Staphylococcus</taxon>
    </lineage>
</organism>
<dbReference type="PANTHER" id="PTHR22916:SF3">
    <property type="entry name" value="UDP-GLCNAC:BETAGAL BETA-1,3-N-ACETYLGLUCOSAMINYLTRANSFERASE-LIKE PROTEIN 1"/>
    <property type="match status" value="1"/>
</dbReference>
<dbReference type="AlphaFoldDB" id="A0AAW9YY56"/>
<reference evidence="4" key="1">
    <citation type="submission" date="2019-11" db="EMBL/GenBank/DDBJ databases">
        <title>Whole genome comparisons of Staphylococcus agnetis isolates from cattle and chickens.</title>
        <authorList>
            <person name="Rhoads D."/>
            <person name="Shwani A."/>
            <person name="Adkins P."/>
            <person name="Calcutt M."/>
            <person name="Middleton J."/>
        </authorList>
    </citation>
    <scope>NUCLEOTIDE SEQUENCE</scope>
    <source>
        <strain evidence="4">1387</strain>
    </source>
</reference>
<feature type="domain" description="DUF5776" evidence="3">
    <location>
        <begin position="483"/>
        <end position="547"/>
    </location>
</feature>
<dbReference type="InterPro" id="IPR001173">
    <property type="entry name" value="Glyco_trans_2-like"/>
</dbReference>
<feature type="domain" description="Glycosyltransferase 2-like" evidence="2">
    <location>
        <begin position="13"/>
        <end position="136"/>
    </location>
</feature>